<dbReference type="SUPFAM" id="SSF53335">
    <property type="entry name" value="S-adenosyl-L-methionine-dependent methyltransferases"/>
    <property type="match status" value="1"/>
</dbReference>
<evidence type="ECO:0000259" key="1">
    <source>
        <dbReference type="Pfam" id="PF05050"/>
    </source>
</evidence>
<gene>
    <name evidence="2" type="ORF">SPIL2461_LOCUS17327</name>
</gene>
<organism evidence="2 3">
    <name type="scientific">Symbiodinium pilosum</name>
    <name type="common">Dinoflagellate</name>
    <dbReference type="NCBI Taxonomy" id="2952"/>
    <lineage>
        <taxon>Eukaryota</taxon>
        <taxon>Sar</taxon>
        <taxon>Alveolata</taxon>
        <taxon>Dinophyceae</taxon>
        <taxon>Suessiales</taxon>
        <taxon>Symbiodiniaceae</taxon>
        <taxon>Symbiodinium</taxon>
    </lineage>
</organism>
<dbReference type="Pfam" id="PF05050">
    <property type="entry name" value="Methyltransf_21"/>
    <property type="match status" value="1"/>
</dbReference>
<dbReference type="InterPro" id="IPR006342">
    <property type="entry name" value="FkbM_mtfrase"/>
</dbReference>
<comment type="caution">
    <text evidence="2">The sequence shown here is derived from an EMBL/GenBank/DDBJ whole genome shotgun (WGS) entry which is preliminary data.</text>
</comment>
<dbReference type="InterPro" id="IPR029063">
    <property type="entry name" value="SAM-dependent_MTases_sf"/>
</dbReference>
<protein>
    <recommendedName>
        <fullName evidence="1">Methyltransferase FkbM domain-containing protein</fullName>
    </recommendedName>
</protein>
<dbReference type="EMBL" id="CAJNIZ010043103">
    <property type="protein sequence ID" value="CAE7649784.1"/>
    <property type="molecule type" value="Genomic_DNA"/>
</dbReference>
<feature type="domain" description="Methyltransferase FkbM" evidence="1">
    <location>
        <begin position="41"/>
        <end position="177"/>
    </location>
</feature>
<dbReference type="Gene3D" id="3.40.50.150">
    <property type="entry name" value="Vaccinia Virus protein VP39"/>
    <property type="match status" value="1"/>
</dbReference>
<dbReference type="AlphaFoldDB" id="A0A812VSF5"/>
<dbReference type="Proteomes" id="UP000649617">
    <property type="component" value="Unassembled WGS sequence"/>
</dbReference>
<sequence>MDFLLRGLSTLHPTTKFFPGHQTSSLISRQGDYTPVASCPNGGKWEALLVEANPRFDSALHQVEAQHHNQVKAMPSSAAYMCDAQTSFYLDNVNTEHNYWGSSLSPSHQDVVKSGKVKVTVPTRNLLQILHEQTTAKDLVIVKMDIEGAEFDIIPCLANSPQAHLVDKLFMEVHNPSWGLVGTSEQDFQQAQAVLRRQGVAIPAYNSPTLVQTFSHTGTAPVARIDQIMVLTYAERTRAYKYEQVFPGIRVTWMVGVTATDFASEEDMMNREELVPMSEQMKAQWRSNPSRHQNRIDGRPLGTLACALGHYKAWQTAVASLSGREWMIILEDDARPETSSDELLRDLSWIAPDVDLVFLGERHCPFLYGSAAYAITAKAAQALLNMPFMYNADFYLDLPVNRSLIKRKCLPPHFHHRPTEATNTSMTKLLRLSKS</sequence>
<reference evidence="2" key="1">
    <citation type="submission" date="2021-02" db="EMBL/GenBank/DDBJ databases">
        <authorList>
            <person name="Dougan E. K."/>
            <person name="Rhodes N."/>
            <person name="Thang M."/>
            <person name="Chan C."/>
        </authorList>
    </citation>
    <scope>NUCLEOTIDE SEQUENCE</scope>
</reference>
<proteinExistence type="predicted"/>
<name>A0A812VSF5_SYMPI</name>
<dbReference type="OrthoDB" id="10006218at2759"/>
<keyword evidence="3" id="KW-1185">Reference proteome</keyword>
<accession>A0A812VSF5</accession>
<evidence type="ECO:0000313" key="3">
    <source>
        <dbReference type="Proteomes" id="UP000649617"/>
    </source>
</evidence>
<evidence type="ECO:0000313" key="2">
    <source>
        <dbReference type="EMBL" id="CAE7649784.1"/>
    </source>
</evidence>